<keyword evidence="3" id="KW-1185">Reference proteome</keyword>
<feature type="region of interest" description="Disordered" evidence="1">
    <location>
        <begin position="1"/>
        <end position="22"/>
    </location>
</feature>
<feature type="region of interest" description="Disordered" evidence="1">
    <location>
        <begin position="51"/>
        <end position="75"/>
    </location>
</feature>
<name>A0A4C1TND3_EUMVA</name>
<gene>
    <name evidence="2" type="ORF">EVAR_6682_1</name>
</gene>
<sequence>MSASAPLEKDQNRIHRSHHKKDALETKYRLSSICRALQGLTHKVIPFLPPPFPAPTTTPSPNPACQTPSPPLLNP</sequence>
<organism evidence="2 3">
    <name type="scientific">Eumeta variegata</name>
    <name type="common">Bagworm moth</name>
    <name type="synonym">Eumeta japonica</name>
    <dbReference type="NCBI Taxonomy" id="151549"/>
    <lineage>
        <taxon>Eukaryota</taxon>
        <taxon>Metazoa</taxon>
        <taxon>Ecdysozoa</taxon>
        <taxon>Arthropoda</taxon>
        <taxon>Hexapoda</taxon>
        <taxon>Insecta</taxon>
        <taxon>Pterygota</taxon>
        <taxon>Neoptera</taxon>
        <taxon>Endopterygota</taxon>
        <taxon>Lepidoptera</taxon>
        <taxon>Glossata</taxon>
        <taxon>Ditrysia</taxon>
        <taxon>Tineoidea</taxon>
        <taxon>Psychidae</taxon>
        <taxon>Oiketicinae</taxon>
        <taxon>Eumeta</taxon>
    </lineage>
</organism>
<dbReference type="EMBL" id="BGZK01000068">
    <property type="protein sequence ID" value="GBP15041.1"/>
    <property type="molecule type" value="Genomic_DNA"/>
</dbReference>
<evidence type="ECO:0000256" key="1">
    <source>
        <dbReference type="SAM" id="MobiDB-lite"/>
    </source>
</evidence>
<dbReference type="Proteomes" id="UP000299102">
    <property type="component" value="Unassembled WGS sequence"/>
</dbReference>
<reference evidence="2 3" key="1">
    <citation type="journal article" date="2019" name="Commun. Biol.">
        <title>The bagworm genome reveals a unique fibroin gene that provides high tensile strength.</title>
        <authorList>
            <person name="Kono N."/>
            <person name="Nakamura H."/>
            <person name="Ohtoshi R."/>
            <person name="Tomita M."/>
            <person name="Numata K."/>
            <person name="Arakawa K."/>
        </authorList>
    </citation>
    <scope>NUCLEOTIDE SEQUENCE [LARGE SCALE GENOMIC DNA]</scope>
</reference>
<accession>A0A4C1TND3</accession>
<evidence type="ECO:0000313" key="3">
    <source>
        <dbReference type="Proteomes" id="UP000299102"/>
    </source>
</evidence>
<comment type="caution">
    <text evidence="2">The sequence shown here is derived from an EMBL/GenBank/DDBJ whole genome shotgun (WGS) entry which is preliminary data.</text>
</comment>
<evidence type="ECO:0000313" key="2">
    <source>
        <dbReference type="EMBL" id="GBP15041.1"/>
    </source>
</evidence>
<protein>
    <submittedName>
        <fullName evidence="2">Uncharacterized protein</fullName>
    </submittedName>
</protein>
<proteinExistence type="predicted"/>
<dbReference type="AlphaFoldDB" id="A0A4C1TND3"/>